<feature type="binding site" evidence="3">
    <location>
        <position position="146"/>
    </location>
    <ligand>
        <name>Zn(2+)</name>
        <dbReference type="ChEBI" id="CHEBI:29105"/>
    </ligand>
</feature>
<dbReference type="InterPro" id="IPR031329">
    <property type="entry name" value="NEUT/ALK_ceramidase_N"/>
</dbReference>
<dbReference type="PANTHER" id="PTHR12670:SF1">
    <property type="entry name" value="NEUTRAL CERAMIDASE"/>
    <property type="match status" value="1"/>
</dbReference>
<feature type="binding site" evidence="3">
    <location>
        <position position="461"/>
    </location>
    <ligand>
        <name>Zn(2+)</name>
        <dbReference type="ChEBI" id="CHEBI:29105"/>
    </ligand>
</feature>
<dbReference type="Proteomes" id="UP000217289">
    <property type="component" value="Chromosome"/>
</dbReference>
<dbReference type="InterPro" id="IPR006823">
    <property type="entry name" value="Ceramidase_alk"/>
</dbReference>
<evidence type="ECO:0000259" key="6">
    <source>
        <dbReference type="Pfam" id="PF04734"/>
    </source>
</evidence>
<keyword evidence="4" id="KW-0443">Lipid metabolism</keyword>
<dbReference type="OrthoDB" id="6899210at2"/>
<dbReference type="InterPro" id="IPR031331">
    <property type="entry name" value="NEUT/ALK_ceramidase_C"/>
</dbReference>
<reference evidence="8 9" key="1">
    <citation type="submission" date="2017-06" db="EMBL/GenBank/DDBJ databases">
        <authorList>
            <person name="Kim H.J."/>
            <person name="Triplett B.A."/>
        </authorList>
    </citation>
    <scope>NUCLEOTIDE SEQUENCE [LARGE SCALE GENOMIC DNA]</scope>
    <source>
        <strain evidence="8 9">DSM 14713</strain>
    </source>
</reference>
<dbReference type="GO" id="GO:0042759">
    <property type="term" value="P:long-chain fatty acid biosynthetic process"/>
    <property type="evidence" value="ECO:0007669"/>
    <property type="project" value="TreeGrafter"/>
</dbReference>
<feature type="chain" id="PRO_5013395309" description="Neutral ceramidase" evidence="5">
    <location>
        <begin position="25"/>
        <end position="693"/>
    </location>
</feature>
<dbReference type="KEGG" id="mbd:MEBOL_007235"/>
<feature type="signal peptide" evidence="5">
    <location>
        <begin position="1"/>
        <end position="24"/>
    </location>
</feature>
<dbReference type="GO" id="GO:0046514">
    <property type="term" value="P:ceramide catabolic process"/>
    <property type="evidence" value="ECO:0007669"/>
    <property type="project" value="InterPro"/>
</dbReference>
<keyword evidence="3" id="KW-0862">Zinc</keyword>
<comment type="catalytic activity">
    <reaction evidence="4">
        <text>an N-acylsphing-4-enine + H2O = sphing-4-enine + a fatty acid</text>
        <dbReference type="Rhea" id="RHEA:20856"/>
        <dbReference type="ChEBI" id="CHEBI:15377"/>
        <dbReference type="ChEBI" id="CHEBI:28868"/>
        <dbReference type="ChEBI" id="CHEBI:52639"/>
        <dbReference type="ChEBI" id="CHEBI:57756"/>
        <dbReference type="EC" id="3.5.1.23"/>
    </reaction>
</comment>
<dbReference type="Pfam" id="PF04734">
    <property type="entry name" value="Ceramidase_alk"/>
    <property type="match status" value="1"/>
</dbReference>
<sequence>MQRRVSPWRPSLAAALALALTQGACDSRPSDEVEAPVSTLGATLADSCAANTHFQVGAGIYDITGAAAELGMMGYAMVEQKTAGIHQRLRSRAFVIASPCNGKRAVFVNADLGQIFQGVKQQVVEKLRARYGTLYSDENVLVSATHTHSGPGGFSHYALYNLTILGFDQQNFDAIVEGIYQSIVRAHDNLAPGSIRVASGDLFDASLNRSPEAYLRNPASERAQYAADRDTRMTLLRLQADDGREVGLINWFAVHGTSLGNDNRLIHGDNKGYAAWLFEKAKGTNYTAARTFVAAFAQGNEGDVTPNILGGTNGGGANDTESTELSGRKQYTLARSLYDNASAPLTGGVDFRHVYVKMDAVNVAPAYTDGQPRTTCTAAIGQSMLAGAEDGPGYGYEGASCERIHDAWTAITCNLLTTSCQAEKPIVLETGSQKPYPWTPEVLPLQVLRLGNVALVALPFEPTTMAGRRVRQQVLSRLAPLGVDQVLIAGLSNAYSGYLATREEYAKQDYEGASTHFGPWTLAAVQQEVDTLALAMRSGTSVAPGPTPRDLRGEQTTIQTGVVYDDKPLTKSFGSLVTDARAAYARNETVSVKFWGGHPKNNLHIQGSYLQVQRKSGSTWVTVADDASWETTYRWERNNCFPTFGCSYVTIDWRIPSDTPAGTYRIRHEGDWKSGWDGLIRPYNGVSREFTVN</sequence>
<gene>
    <name evidence="8" type="ORF">MEBOL_007235</name>
</gene>
<keyword evidence="9" id="KW-1185">Reference proteome</keyword>
<feature type="domain" description="Neutral/alkaline non-lysosomal ceramidase C-terminal" evidence="7">
    <location>
        <begin position="531"/>
        <end position="692"/>
    </location>
</feature>
<dbReference type="PANTHER" id="PTHR12670">
    <property type="entry name" value="CERAMIDASE"/>
    <property type="match status" value="1"/>
</dbReference>
<comment type="similarity">
    <text evidence="1 4">Belongs to the neutral ceramidase family.</text>
</comment>
<feature type="binding site" evidence="3">
    <location>
        <position position="255"/>
    </location>
    <ligand>
        <name>Zn(2+)</name>
        <dbReference type="ChEBI" id="CHEBI:29105"/>
    </ligand>
</feature>
<proteinExistence type="inferred from homology"/>
<keyword evidence="2 4" id="KW-0378">Hydrolase</keyword>
<evidence type="ECO:0000256" key="3">
    <source>
        <dbReference type="PIRSR" id="PIRSR606823-2"/>
    </source>
</evidence>
<dbReference type="EC" id="3.5.1.23" evidence="4"/>
<keyword evidence="4" id="KW-0746">Sphingolipid metabolism</keyword>
<comment type="cofactor">
    <cofactor evidence="3">
        <name>Zn(2+)</name>
        <dbReference type="ChEBI" id="CHEBI:29105"/>
    </cofactor>
    <text evidence="3">Binds 1 zinc ion per subunit.</text>
</comment>
<accession>A0A250IRC6</accession>
<dbReference type="RefSeq" id="WP_095981728.1">
    <property type="nucleotide sequence ID" value="NZ_CP022163.1"/>
</dbReference>
<keyword evidence="3" id="KW-0479">Metal-binding</keyword>
<dbReference type="Pfam" id="PF17048">
    <property type="entry name" value="Ceramidse_alk_C"/>
    <property type="match status" value="1"/>
</dbReference>
<dbReference type="AlphaFoldDB" id="A0A250IRC6"/>
<evidence type="ECO:0000256" key="4">
    <source>
        <dbReference type="RuleBase" id="RU366019"/>
    </source>
</evidence>
<name>A0A250IRC6_9BACT</name>
<dbReference type="GO" id="GO:0046872">
    <property type="term" value="F:metal ion binding"/>
    <property type="evidence" value="ECO:0007669"/>
    <property type="project" value="UniProtKB-KW"/>
</dbReference>
<evidence type="ECO:0000259" key="7">
    <source>
        <dbReference type="Pfam" id="PF17048"/>
    </source>
</evidence>
<organism evidence="8 9">
    <name type="scientific">Melittangium boletus DSM 14713</name>
    <dbReference type="NCBI Taxonomy" id="1294270"/>
    <lineage>
        <taxon>Bacteria</taxon>
        <taxon>Pseudomonadati</taxon>
        <taxon>Myxococcota</taxon>
        <taxon>Myxococcia</taxon>
        <taxon>Myxococcales</taxon>
        <taxon>Cystobacterineae</taxon>
        <taxon>Archangiaceae</taxon>
        <taxon>Melittangium</taxon>
    </lineage>
</organism>
<evidence type="ECO:0000256" key="1">
    <source>
        <dbReference type="ARBA" id="ARBA00009835"/>
    </source>
</evidence>
<keyword evidence="5" id="KW-0732">Signal</keyword>
<dbReference type="GO" id="GO:0046512">
    <property type="term" value="P:sphingosine biosynthetic process"/>
    <property type="evidence" value="ECO:0007669"/>
    <property type="project" value="TreeGrafter"/>
</dbReference>
<dbReference type="EMBL" id="CP022163">
    <property type="protein sequence ID" value="ATB33737.1"/>
    <property type="molecule type" value="Genomic_DNA"/>
</dbReference>
<dbReference type="InterPro" id="IPR038445">
    <property type="entry name" value="NCDase_C_sf"/>
</dbReference>
<protein>
    <recommendedName>
        <fullName evidence="4">Neutral ceramidase</fullName>
        <ecNumber evidence="4">3.5.1.23</ecNumber>
    </recommendedName>
</protein>
<dbReference type="GO" id="GO:0017040">
    <property type="term" value="F:N-acylsphingosine amidohydrolase activity"/>
    <property type="evidence" value="ECO:0007669"/>
    <property type="project" value="UniProtKB-UniRule"/>
</dbReference>
<evidence type="ECO:0000256" key="5">
    <source>
        <dbReference type="SAM" id="SignalP"/>
    </source>
</evidence>
<feature type="binding site" evidence="3">
    <location>
        <position position="498"/>
    </location>
    <ligand>
        <name>Zn(2+)</name>
        <dbReference type="ChEBI" id="CHEBI:29105"/>
    </ligand>
</feature>
<dbReference type="Gene3D" id="2.60.40.2300">
    <property type="entry name" value="Neutral/alkaline non-lysosomal ceramidase, C-terminal domain"/>
    <property type="match status" value="1"/>
</dbReference>
<dbReference type="GO" id="GO:0016020">
    <property type="term" value="C:membrane"/>
    <property type="evidence" value="ECO:0007669"/>
    <property type="project" value="GOC"/>
</dbReference>
<feature type="domain" description="Neutral/alkaline non-lysosomal ceramidase N-terminal" evidence="6">
    <location>
        <begin position="54"/>
        <end position="527"/>
    </location>
</feature>
<evidence type="ECO:0000313" key="8">
    <source>
        <dbReference type="EMBL" id="ATB33737.1"/>
    </source>
</evidence>
<evidence type="ECO:0000256" key="2">
    <source>
        <dbReference type="ARBA" id="ARBA00022801"/>
    </source>
</evidence>
<evidence type="ECO:0000313" key="9">
    <source>
        <dbReference type="Proteomes" id="UP000217289"/>
    </source>
</evidence>
<dbReference type="GO" id="GO:0005576">
    <property type="term" value="C:extracellular region"/>
    <property type="evidence" value="ECO:0007669"/>
    <property type="project" value="TreeGrafter"/>
</dbReference>